<name>A0A1B4Y787_MYCUL</name>
<dbReference type="Pfam" id="PF10708">
    <property type="entry name" value="DUF2510"/>
    <property type="match status" value="1"/>
</dbReference>
<feature type="region of interest" description="Disordered" evidence="1">
    <location>
        <begin position="100"/>
        <end position="120"/>
    </location>
</feature>
<feature type="domain" description="DUF2510" evidence="3">
    <location>
        <begin position="127"/>
        <end position="154"/>
    </location>
</feature>
<evidence type="ECO:0000313" key="4">
    <source>
        <dbReference type="EMBL" id="BAV42917.1"/>
    </source>
</evidence>
<dbReference type="InterPro" id="IPR018929">
    <property type="entry name" value="DUF2510"/>
</dbReference>
<proteinExistence type="predicted"/>
<dbReference type="AlphaFoldDB" id="A0A1B4Y787"/>
<dbReference type="Proteomes" id="UP000218067">
    <property type="component" value="Chromosome"/>
</dbReference>
<dbReference type="GeneID" id="93438519"/>
<dbReference type="RefSeq" id="WP_096371621.1">
    <property type="nucleotide sequence ID" value="NZ_AP017624.1"/>
</dbReference>
<protein>
    <recommendedName>
        <fullName evidence="3">DUF2510 domain-containing protein</fullName>
    </recommendedName>
</protein>
<evidence type="ECO:0000313" key="5">
    <source>
        <dbReference type="Proteomes" id="UP000218067"/>
    </source>
</evidence>
<feature type="transmembrane region" description="Helical" evidence="2">
    <location>
        <begin position="68"/>
        <end position="85"/>
    </location>
</feature>
<accession>A0A1B4Y787</accession>
<reference evidence="4 5" key="1">
    <citation type="submission" date="2016-08" db="EMBL/GenBank/DDBJ databases">
        <title>Complete genome sequence of Mycobacterium shinshuense, a subspecies of M. ulcerans.</title>
        <authorList>
            <person name="Yoshida M."/>
            <person name="Ogura Y."/>
            <person name="Hayashi T."/>
            <person name="Hoshino Y."/>
        </authorList>
    </citation>
    <scope>NUCLEOTIDE SEQUENCE [LARGE SCALE GENOMIC DNA]</scope>
    <source>
        <strain evidence="5">ATCC 33728</strain>
    </source>
</reference>
<evidence type="ECO:0000256" key="1">
    <source>
        <dbReference type="SAM" id="MobiDB-lite"/>
    </source>
</evidence>
<feature type="compositionally biased region" description="Low complexity" evidence="1">
    <location>
        <begin position="104"/>
        <end position="120"/>
    </location>
</feature>
<evidence type="ECO:0000259" key="3">
    <source>
        <dbReference type="Pfam" id="PF10708"/>
    </source>
</evidence>
<evidence type="ECO:0000256" key="2">
    <source>
        <dbReference type="SAM" id="Phobius"/>
    </source>
</evidence>
<gene>
    <name evidence="4" type="ORF">SHTP_3948</name>
</gene>
<dbReference type="EMBL" id="AP017624">
    <property type="protein sequence ID" value="BAV42917.1"/>
    <property type="molecule type" value="Genomic_DNA"/>
</dbReference>
<keyword evidence="2" id="KW-0812">Transmembrane</keyword>
<keyword evidence="2" id="KW-1133">Transmembrane helix</keyword>
<organism evidence="4 5">
    <name type="scientific">Mycobacterium ulcerans subsp. shinshuense</name>
    <dbReference type="NCBI Taxonomy" id="1124626"/>
    <lineage>
        <taxon>Bacteria</taxon>
        <taxon>Bacillati</taxon>
        <taxon>Actinomycetota</taxon>
        <taxon>Actinomycetes</taxon>
        <taxon>Mycobacteriales</taxon>
        <taxon>Mycobacteriaceae</taxon>
        <taxon>Mycobacterium</taxon>
        <taxon>Mycobacterium ulcerans group</taxon>
    </lineage>
</organism>
<sequence length="156" mass="17615">MVEMALRRERPDLSHPYQPPVQADRYYLKLIKHTGDLIFWQQRSYSVYGALPECEAAYRSAQTYNLLAGWWSLLSLLLFNWIALISNANAMRQLRNAVNSGGQAPAAPVPASRPASAPVSTPVSMPAGWYPDPHGAGQRYWDGTTWANWTHPPRHR</sequence>
<keyword evidence="2" id="KW-0472">Membrane</keyword>